<organism evidence="2 3">
    <name type="scientific">Fusarium austroafricanum</name>
    <dbReference type="NCBI Taxonomy" id="2364996"/>
    <lineage>
        <taxon>Eukaryota</taxon>
        <taxon>Fungi</taxon>
        <taxon>Dikarya</taxon>
        <taxon>Ascomycota</taxon>
        <taxon>Pezizomycotina</taxon>
        <taxon>Sordariomycetes</taxon>
        <taxon>Hypocreomycetidae</taxon>
        <taxon>Hypocreales</taxon>
        <taxon>Nectriaceae</taxon>
        <taxon>Fusarium</taxon>
        <taxon>Fusarium concolor species complex</taxon>
    </lineage>
</organism>
<dbReference type="InterPro" id="IPR046347">
    <property type="entry name" value="bZIP_sf"/>
</dbReference>
<comment type="caution">
    <text evidence="2">The sequence shown here is derived from an EMBL/GenBank/DDBJ whole genome shotgun (WGS) entry which is preliminary data.</text>
</comment>
<proteinExistence type="predicted"/>
<evidence type="ECO:0000313" key="3">
    <source>
        <dbReference type="Proteomes" id="UP000605986"/>
    </source>
</evidence>
<reference evidence="2" key="1">
    <citation type="submission" date="2020-01" db="EMBL/GenBank/DDBJ databases">
        <title>Identification and distribution of gene clusters putatively required for synthesis of sphingolipid metabolism inhibitors in phylogenetically diverse species of the filamentous fungus Fusarium.</title>
        <authorList>
            <person name="Kim H.-S."/>
            <person name="Busman M."/>
            <person name="Brown D.W."/>
            <person name="Divon H."/>
            <person name="Uhlig S."/>
            <person name="Proctor R.H."/>
        </authorList>
    </citation>
    <scope>NUCLEOTIDE SEQUENCE</scope>
    <source>
        <strain evidence="2">NRRL 53441</strain>
    </source>
</reference>
<sequence>MSAQSPPAKRRSRLSSNNQDNDDAALKARRERNREAQNIFRRRRQAAEAAQAQRVRRLEQVIEEMSSVFMSFVDEMLTTEAIVNNQPTLVGSLRRSMERILELAHEVVGPEEDLVLMPKESGSEQSPESEQSESTEDSLVAARRGQPVQLQTPPTMMTPPASLSTSAPTPPYFNLQQPPVPQPFMPTFSLSPQIFGNGWLGTTPASPGDLAVPSSTAHSSFSYRLATTALTIACHLLVNDPPPYAMSACEARIFCNTLKGKAKDEMLTRLRWLLGPGKHEMYRVIDLPYGRYGQYVYSRAELNPATMERIEWPWPTRPAGQRIDHFSRFFSLVGVEKQLLALGARVIDTETLELDLNSSPMPNVADAVPKQPESWSFVNCFSFPTEAKSSPVKVHLNIPTLINSIATRSLCLMRGPGIPRSEIGSAIEEAIIKTG</sequence>
<name>A0A8H4P0K2_9HYPO</name>
<protein>
    <recommendedName>
        <fullName evidence="4">BZIP domain-containing protein</fullName>
    </recommendedName>
</protein>
<dbReference type="SUPFAM" id="SSF57959">
    <property type="entry name" value="Leucine zipper domain"/>
    <property type="match status" value="1"/>
</dbReference>
<dbReference type="PANTHER" id="PTHR40618:SF1">
    <property type="entry name" value="B-ZIP TRANSCRIPTION FACTOR (EUROFUNG)"/>
    <property type="match status" value="1"/>
</dbReference>
<dbReference type="OrthoDB" id="3555317at2759"/>
<dbReference type="EMBL" id="JAADJG010000215">
    <property type="protein sequence ID" value="KAF4451516.1"/>
    <property type="molecule type" value="Genomic_DNA"/>
</dbReference>
<evidence type="ECO:0000256" key="1">
    <source>
        <dbReference type="SAM" id="MobiDB-lite"/>
    </source>
</evidence>
<dbReference type="AlphaFoldDB" id="A0A8H4P0K2"/>
<feature type="compositionally biased region" description="Low complexity" evidence="1">
    <location>
        <begin position="152"/>
        <end position="166"/>
    </location>
</feature>
<accession>A0A8H4P0K2</accession>
<evidence type="ECO:0008006" key="4">
    <source>
        <dbReference type="Google" id="ProtNLM"/>
    </source>
</evidence>
<dbReference type="PANTHER" id="PTHR40618">
    <property type="entry name" value="B-ZIP TRANSCRIPTION FACTOR (EUROFUNG)-RELATED"/>
    <property type="match status" value="1"/>
</dbReference>
<gene>
    <name evidence="2" type="ORF">F53441_5525</name>
</gene>
<keyword evidence="3" id="KW-1185">Reference proteome</keyword>
<feature type="region of interest" description="Disordered" evidence="1">
    <location>
        <begin position="1"/>
        <end position="36"/>
    </location>
</feature>
<dbReference type="GO" id="GO:0003700">
    <property type="term" value="F:DNA-binding transcription factor activity"/>
    <property type="evidence" value="ECO:0007669"/>
    <property type="project" value="InterPro"/>
</dbReference>
<evidence type="ECO:0000313" key="2">
    <source>
        <dbReference type="EMBL" id="KAF4451516.1"/>
    </source>
</evidence>
<feature type="region of interest" description="Disordered" evidence="1">
    <location>
        <begin position="118"/>
        <end position="166"/>
    </location>
</feature>
<dbReference type="Proteomes" id="UP000605986">
    <property type="component" value="Unassembled WGS sequence"/>
</dbReference>
<feature type="compositionally biased region" description="Basic and acidic residues" evidence="1">
    <location>
        <begin position="24"/>
        <end position="35"/>
    </location>
</feature>